<proteinExistence type="predicted"/>
<evidence type="ECO:0000313" key="3">
    <source>
        <dbReference type="Proteomes" id="UP001176941"/>
    </source>
</evidence>
<gene>
    <name evidence="2" type="ORF">MRATA1EN1_LOCUS604</name>
</gene>
<accession>A0ABN8XQG4</accession>
<name>A0ABN8XQG4_RANTA</name>
<sequence length="106" mass="11056">MFAAPRGAEIYTSSPSARAALGFEVPRLRVGAGEVGFPLPVVRGFNIPVTSSVQLRLGGMEAVGESSGRHPRKAAGGREASHAQLSCLDTPGRTQLSLAENTLKPE</sequence>
<evidence type="ECO:0000256" key="1">
    <source>
        <dbReference type="SAM" id="MobiDB-lite"/>
    </source>
</evidence>
<evidence type="ECO:0000313" key="2">
    <source>
        <dbReference type="EMBL" id="CAI9151642.1"/>
    </source>
</evidence>
<protein>
    <submittedName>
        <fullName evidence="2">Uncharacterized protein</fullName>
    </submittedName>
</protein>
<dbReference type="EMBL" id="OX459937">
    <property type="protein sequence ID" value="CAI9151642.1"/>
    <property type="molecule type" value="Genomic_DNA"/>
</dbReference>
<keyword evidence="3" id="KW-1185">Reference proteome</keyword>
<dbReference type="Proteomes" id="UP001176941">
    <property type="component" value="Chromosome 1"/>
</dbReference>
<feature type="region of interest" description="Disordered" evidence="1">
    <location>
        <begin position="62"/>
        <end position="106"/>
    </location>
</feature>
<organism evidence="2 3">
    <name type="scientific">Rangifer tarandus platyrhynchus</name>
    <name type="common">Svalbard reindeer</name>
    <dbReference type="NCBI Taxonomy" id="3082113"/>
    <lineage>
        <taxon>Eukaryota</taxon>
        <taxon>Metazoa</taxon>
        <taxon>Chordata</taxon>
        <taxon>Craniata</taxon>
        <taxon>Vertebrata</taxon>
        <taxon>Euteleostomi</taxon>
        <taxon>Mammalia</taxon>
        <taxon>Eutheria</taxon>
        <taxon>Laurasiatheria</taxon>
        <taxon>Artiodactyla</taxon>
        <taxon>Ruminantia</taxon>
        <taxon>Pecora</taxon>
        <taxon>Cervidae</taxon>
        <taxon>Odocoileinae</taxon>
        <taxon>Rangifer</taxon>
    </lineage>
</organism>
<reference evidence="2" key="1">
    <citation type="submission" date="2023-04" db="EMBL/GenBank/DDBJ databases">
        <authorList>
            <consortium name="ELIXIR-Norway"/>
        </authorList>
    </citation>
    <scope>NUCLEOTIDE SEQUENCE [LARGE SCALE GENOMIC DNA]</scope>
</reference>